<proteinExistence type="predicted"/>
<keyword evidence="3" id="KW-1185">Reference proteome</keyword>
<dbReference type="RefSeq" id="WP_153418207.1">
    <property type="nucleotide sequence ID" value="NZ_WFLM01000001.1"/>
</dbReference>
<evidence type="ECO:0000313" key="3">
    <source>
        <dbReference type="Proteomes" id="UP000437748"/>
    </source>
</evidence>
<accession>A0A6N6VWK7</accession>
<dbReference type="EMBL" id="WFLM01000001">
    <property type="protein sequence ID" value="KAB8040691.1"/>
    <property type="molecule type" value="Genomic_DNA"/>
</dbReference>
<dbReference type="OrthoDB" id="9813321at2"/>
<dbReference type="Proteomes" id="UP000437748">
    <property type="component" value="Unassembled WGS sequence"/>
</dbReference>
<evidence type="ECO:0000313" key="2">
    <source>
        <dbReference type="EMBL" id="KAB8040691.1"/>
    </source>
</evidence>
<evidence type="ECO:0000259" key="1">
    <source>
        <dbReference type="SMART" id="SM00834"/>
    </source>
</evidence>
<gene>
    <name evidence="2" type="ORF">GCL60_01845</name>
</gene>
<dbReference type="InterPro" id="IPR013429">
    <property type="entry name" value="Regulatory_FmdB_Zinc_ribbon"/>
</dbReference>
<comment type="caution">
    <text evidence="2">The sequence shown here is derived from an EMBL/GenBank/DDBJ whole genome shotgun (WGS) entry which is preliminary data.</text>
</comment>
<protein>
    <recommendedName>
        <fullName evidence="1">Putative regulatory protein FmdB zinc ribbon domain-containing protein</fullName>
    </recommendedName>
</protein>
<feature type="domain" description="Putative regulatory protein FmdB zinc ribbon" evidence="1">
    <location>
        <begin position="1"/>
        <end position="49"/>
    </location>
</feature>
<dbReference type="SMART" id="SM00834">
    <property type="entry name" value="CxxC_CXXC_SSSS"/>
    <property type="match status" value="1"/>
</dbReference>
<reference evidence="2 3" key="1">
    <citation type="submission" date="2019-10" db="EMBL/GenBank/DDBJ databases">
        <title>New species of Slilvanegrellaceae.</title>
        <authorList>
            <person name="Pitt A."/>
            <person name="Hahn M.W."/>
        </authorList>
    </citation>
    <scope>NUCLEOTIDE SEQUENCE [LARGE SCALE GENOMIC DNA]</scope>
    <source>
        <strain evidence="2 3">SP-Ram-0.45-NSY-1</strain>
    </source>
</reference>
<name>A0A6N6VWK7_9BACT</name>
<sequence length="97" mass="11090">MPIYLYEPTLWSENEEVKECCFFEIIQSFKDEPLQACPTCGHKIHRAVTSFSVTNKTKDSSLSENDLYQSFHKNKDSPSAKAAQMAMRHICRSGCSH</sequence>
<dbReference type="AlphaFoldDB" id="A0A6N6VWK7"/>
<organism evidence="2 3">
    <name type="scientific">Silvanigrella paludirubra</name>
    <dbReference type="NCBI Taxonomy" id="2499159"/>
    <lineage>
        <taxon>Bacteria</taxon>
        <taxon>Pseudomonadati</taxon>
        <taxon>Bdellovibrionota</taxon>
        <taxon>Oligoflexia</taxon>
        <taxon>Silvanigrellales</taxon>
        <taxon>Silvanigrellaceae</taxon>
        <taxon>Silvanigrella</taxon>
    </lineage>
</organism>